<evidence type="ECO:0000313" key="14">
    <source>
        <dbReference type="Proteomes" id="UP000617979"/>
    </source>
</evidence>
<dbReference type="PROSITE" id="PS00211">
    <property type="entry name" value="ABC_TRANSPORTER_1"/>
    <property type="match status" value="1"/>
</dbReference>
<dbReference type="PROSITE" id="PS50893">
    <property type="entry name" value="ABC_TRANSPORTER_2"/>
    <property type="match status" value="1"/>
</dbReference>
<reference evidence="14" key="1">
    <citation type="journal article" date="2019" name="Int. J. Syst. Evol. Microbiol.">
        <title>The Global Catalogue of Microorganisms (GCM) 10K type strain sequencing project: providing services to taxonomists for standard genome sequencing and annotation.</title>
        <authorList>
            <consortium name="The Broad Institute Genomics Platform"/>
            <consortium name="The Broad Institute Genome Sequencing Center for Infectious Disease"/>
            <person name="Wu L."/>
            <person name="Ma J."/>
        </authorList>
    </citation>
    <scope>NUCLEOTIDE SEQUENCE [LARGE SCALE GENOMIC DNA]</scope>
    <source>
        <strain evidence="14">CGMCC 1.12404</strain>
    </source>
</reference>
<protein>
    <submittedName>
        <fullName evidence="13">Bacteriocin cleavage/export ABC transporter</fullName>
    </submittedName>
</protein>
<comment type="subcellular location">
    <subcellularLocation>
        <location evidence="1">Cell membrane</location>
        <topology evidence="1">Multi-pass membrane protein</topology>
    </subcellularLocation>
</comment>
<dbReference type="Proteomes" id="UP000617979">
    <property type="component" value="Unassembled WGS sequence"/>
</dbReference>
<feature type="transmembrane region" description="Helical" evidence="9">
    <location>
        <begin position="392"/>
        <end position="415"/>
    </location>
</feature>
<dbReference type="SUPFAM" id="SSF52540">
    <property type="entry name" value="P-loop containing nucleoside triphosphate hydrolases"/>
    <property type="match status" value="1"/>
</dbReference>
<sequence length="729" mass="82727">MNTLIRNWQRRRKKVPVIRQISQNECGPACMAMLFGYHGHRIPLHIMTEDCQAFRNGASALAMKKAAEKYGYLLRAYRMEQPEHLQSLELPVILHWDYDHYVILEAWQDQKVRIVDPEHGRKWISSETFRDHFSGIVLTLELKDPSKIPQFQQTEGWRLILRYALMLPKMTLLMLVFSVLVQLIGVAVPLLVGFLIDRFLDDWNASTYSSLIISTVTIFAVYFLLSYIRSVVFAQLQRHISSTLSRDFLSHLLKLPLTFFEQRNTGDLATRMSNISMIREILSTSGVAIVLDLTMLFIAAGAMLYQSLFLSLITFLIAIVQLGIMLIFIPMIRKSSQQELSAQATSQSYLIEALRGSILVKAMNREETVLRNWLATFSEQMKHFVIRFLRSGMLNSIVSSLGTIVPLLLLMIGFLEIQKGNLTIGTLVAFSSLAMSFLSPINSLISYVQSFQLLMSVIERLQDVLHAKPDDTTQSEKQKRMSVDLSNAPIRLQDVDFSYDRGSEILRNLTMEITPGSKIALVGPTGSGKSTIVKLILGLYLPTSGRITYGDLSTDQIDFRHLRQQIGVVLQDTHLFHGSIAKNISFFDEVPMEKVLLASKMACLHEDVMRMPLGYHTQIGENGQNLSGGQRQRLSIARALLHQPRLLVLDEATSHLDSLTEQKLNQTFRDHKITQIVIAHRLSTITDADEIIVLHNGIVEAAGTHEDLLQSSDLYRNLWEKQYQHTVTT</sequence>
<feature type="transmembrane region" description="Helical" evidence="9">
    <location>
        <begin position="172"/>
        <end position="196"/>
    </location>
</feature>
<keyword evidence="2 9" id="KW-0812">Transmembrane</keyword>
<evidence type="ECO:0000256" key="1">
    <source>
        <dbReference type="ARBA" id="ARBA00004651"/>
    </source>
</evidence>
<dbReference type="CDD" id="cd18555">
    <property type="entry name" value="ABC_6TM_T1SS_like"/>
    <property type="match status" value="1"/>
</dbReference>
<evidence type="ECO:0000256" key="7">
    <source>
        <dbReference type="ARBA" id="ARBA00022989"/>
    </source>
</evidence>
<evidence type="ECO:0000256" key="4">
    <source>
        <dbReference type="ARBA" id="ARBA00022801"/>
    </source>
</evidence>
<dbReference type="Gene3D" id="3.90.70.10">
    <property type="entry name" value="Cysteine proteinases"/>
    <property type="match status" value="1"/>
</dbReference>
<feature type="domain" description="Peptidase C39" evidence="12">
    <location>
        <begin position="20"/>
        <end position="140"/>
    </location>
</feature>
<name>A0ABQ1H4B6_9BACL</name>
<evidence type="ECO:0000259" key="10">
    <source>
        <dbReference type="PROSITE" id="PS50893"/>
    </source>
</evidence>
<dbReference type="Gene3D" id="3.40.50.300">
    <property type="entry name" value="P-loop containing nucleotide triphosphate hydrolases"/>
    <property type="match status" value="1"/>
</dbReference>
<evidence type="ECO:0000256" key="2">
    <source>
        <dbReference type="ARBA" id="ARBA00022692"/>
    </source>
</evidence>
<keyword evidence="4" id="KW-0378">Hydrolase</keyword>
<feature type="domain" description="ABC transporter" evidence="10">
    <location>
        <begin position="490"/>
        <end position="721"/>
    </location>
</feature>
<dbReference type="Pfam" id="PF00005">
    <property type="entry name" value="ABC_tran"/>
    <property type="match status" value="1"/>
</dbReference>
<dbReference type="InterPro" id="IPR017871">
    <property type="entry name" value="ABC_transporter-like_CS"/>
</dbReference>
<evidence type="ECO:0000259" key="11">
    <source>
        <dbReference type="PROSITE" id="PS50929"/>
    </source>
</evidence>
<evidence type="ECO:0000256" key="6">
    <source>
        <dbReference type="ARBA" id="ARBA00022840"/>
    </source>
</evidence>
<dbReference type="Pfam" id="PF03412">
    <property type="entry name" value="Peptidase_C39"/>
    <property type="match status" value="1"/>
</dbReference>
<dbReference type="InterPro" id="IPR039421">
    <property type="entry name" value="Type_1_exporter"/>
</dbReference>
<keyword evidence="5" id="KW-0788">Thiol protease</keyword>
<evidence type="ECO:0000256" key="8">
    <source>
        <dbReference type="ARBA" id="ARBA00023136"/>
    </source>
</evidence>
<feature type="transmembrane region" description="Helical" evidence="9">
    <location>
        <begin position="427"/>
        <end position="448"/>
    </location>
</feature>
<dbReference type="InterPro" id="IPR036640">
    <property type="entry name" value="ABC1_TM_sf"/>
</dbReference>
<dbReference type="SMART" id="SM00382">
    <property type="entry name" value="AAA"/>
    <property type="match status" value="1"/>
</dbReference>
<evidence type="ECO:0000256" key="5">
    <source>
        <dbReference type="ARBA" id="ARBA00022807"/>
    </source>
</evidence>
<gene>
    <name evidence="13" type="ORF">GCM10007416_32700</name>
</gene>
<dbReference type="InterPro" id="IPR011527">
    <property type="entry name" value="ABC1_TM_dom"/>
</dbReference>
<dbReference type="EMBL" id="BMEX01000022">
    <property type="protein sequence ID" value="GGA56948.1"/>
    <property type="molecule type" value="Genomic_DNA"/>
</dbReference>
<evidence type="ECO:0000313" key="13">
    <source>
        <dbReference type="EMBL" id="GGA56948.1"/>
    </source>
</evidence>
<keyword evidence="14" id="KW-1185">Reference proteome</keyword>
<dbReference type="InterPro" id="IPR027417">
    <property type="entry name" value="P-loop_NTPase"/>
</dbReference>
<keyword evidence="8 9" id="KW-0472">Membrane</keyword>
<dbReference type="InterPro" id="IPR005074">
    <property type="entry name" value="Peptidase_C39"/>
</dbReference>
<dbReference type="PROSITE" id="PS50929">
    <property type="entry name" value="ABC_TM1F"/>
    <property type="match status" value="1"/>
</dbReference>
<comment type="caution">
    <text evidence="13">The sequence shown here is derived from an EMBL/GenBank/DDBJ whole genome shotgun (WGS) entry which is preliminary data.</text>
</comment>
<feature type="domain" description="ABC transmembrane type-1" evidence="11">
    <location>
        <begin position="172"/>
        <end position="453"/>
    </location>
</feature>
<accession>A0ABQ1H4B6</accession>
<dbReference type="Pfam" id="PF00664">
    <property type="entry name" value="ABC_membrane"/>
    <property type="match status" value="1"/>
</dbReference>
<dbReference type="InterPro" id="IPR003593">
    <property type="entry name" value="AAA+_ATPase"/>
</dbReference>
<keyword evidence="3" id="KW-0547">Nucleotide-binding</keyword>
<dbReference type="Gene3D" id="1.20.1560.10">
    <property type="entry name" value="ABC transporter type 1, transmembrane domain"/>
    <property type="match status" value="1"/>
</dbReference>
<keyword evidence="6" id="KW-0067">ATP-binding</keyword>
<dbReference type="InterPro" id="IPR003439">
    <property type="entry name" value="ABC_transporter-like_ATP-bd"/>
</dbReference>
<feature type="transmembrane region" description="Helical" evidence="9">
    <location>
        <begin position="281"/>
        <end position="302"/>
    </location>
</feature>
<feature type="transmembrane region" description="Helical" evidence="9">
    <location>
        <begin position="308"/>
        <end position="329"/>
    </location>
</feature>
<evidence type="ECO:0000256" key="3">
    <source>
        <dbReference type="ARBA" id="ARBA00022741"/>
    </source>
</evidence>
<dbReference type="PANTHER" id="PTHR43394:SF1">
    <property type="entry name" value="ATP-BINDING CASSETTE SUB-FAMILY B MEMBER 10, MITOCHONDRIAL"/>
    <property type="match status" value="1"/>
</dbReference>
<dbReference type="RefSeq" id="WP_188433586.1">
    <property type="nucleotide sequence ID" value="NZ_BMEX01000022.1"/>
</dbReference>
<keyword evidence="5" id="KW-0645">Protease</keyword>
<dbReference type="PANTHER" id="PTHR43394">
    <property type="entry name" value="ATP-DEPENDENT PERMEASE MDL1, MITOCHONDRIAL"/>
    <property type="match status" value="1"/>
</dbReference>
<dbReference type="SUPFAM" id="SSF90123">
    <property type="entry name" value="ABC transporter transmembrane region"/>
    <property type="match status" value="1"/>
</dbReference>
<keyword evidence="7 9" id="KW-1133">Transmembrane helix</keyword>
<evidence type="ECO:0000256" key="9">
    <source>
        <dbReference type="SAM" id="Phobius"/>
    </source>
</evidence>
<organism evidence="13 14">
    <name type="scientific">Kroppenstedtia guangzhouensis</name>
    <dbReference type="NCBI Taxonomy" id="1274356"/>
    <lineage>
        <taxon>Bacteria</taxon>
        <taxon>Bacillati</taxon>
        <taxon>Bacillota</taxon>
        <taxon>Bacilli</taxon>
        <taxon>Bacillales</taxon>
        <taxon>Thermoactinomycetaceae</taxon>
        <taxon>Kroppenstedtia</taxon>
    </lineage>
</organism>
<evidence type="ECO:0000259" key="12">
    <source>
        <dbReference type="PROSITE" id="PS50990"/>
    </source>
</evidence>
<proteinExistence type="predicted"/>
<feature type="transmembrane region" description="Helical" evidence="9">
    <location>
        <begin position="208"/>
        <end position="228"/>
    </location>
</feature>
<dbReference type="PROSITE" id="PS50990">
    <property type="entry name" value="PEPTIDASE_C39"/>
    <property type="match status" value="1"/>
</dbReference>